<proteinExistence type="predicted"/>
<sequence length="94" mass="11144">MAGQSYFDIAGKRFASKRLDIILKGSNSAIITLEKYLNKIYLTILKYLISLEFLEEEKEEIFKDLYIILNILKDLTNLLRLYYSLFCDFLFNKD</sequence>
<name>A0A559M057_9HELO</name>
<reference evidence="1 2" key="1">
    <citation type="submission" date="2018-05" db="EMBL/GenBank/DDBJ databases">
        <title>Genome sequencing and assembly of the regulated plant pathogen Lachnellula willkommii and related sister species for the development of diagnostic species identification markers.</title>
        <authorList>
            <person name="Giroux E."/>
            <person name="Bilodeau G."/>
        </authorList>
    </citation>
    <scope>NUCLEOTIDE SEQUENCE [LARGE SCALE GENOMIC DNA]</scope>
    <source>
        <strain evidence="1 2">CBS 172.35</strain>
    </source>
</reference>
<comment type="caution">
    <text evidence="1">The sequence shown here is derived from an EMBL/GenBank/DDBJ whole genome shotgun (WGS) entry which is preliminary data.</text>
</comment>
<accession>A0A559M057</accession>
<evidence type="ECO:0000313" key="1">
    <source>
        <dbReference type="EMBL" id="TVY86339.1"/>
    </source>
</evidence>
<protein>
    <submittedName>
        <fullName evidence="1">Uncharacterized protein</fullName>
    </submittedName>
</protein>
<keyword evidence="2" id="KW-1185">Reference proteome</keyword>
<dbReference type="Proteomes" id="UP000315522">
    <property type="component" value="Unassembled WGS sequence"/>
</dbReference>
<evidence type="ECO:0000313" key="2">
    <source>
        <dbReference type="Proteomes" id="UP000315522"/>
    </source>
</evidence>
<dbReference type="AlphaFoldDB" id="A0A559M057"/>
<gene>
    <name evidence="1" type="ORF">LAWI1_G008095</name>
</gene>
<dbReference type="EMBL" id="QGML01003741">
    <property type="protein sequence ID" value="TVY86339.1"/>
    <property type="molecule type" value="Genomic_DNA"/>
</dbReference>
<organism evidence="1 2">
    <name type="scientific">Lachnellula willkommii</name>
    <dbReference type="NCBI Taxonomy" id="215461"/>
    <lineage>
        <taxon>Eukaryota</taxon>
        <taxon>Fungi</taxon>
        <taxon>Dikarya</taxon>
        <taxon>Ascomycota</taxon>
        <taxon>Pezizomycotina</taxon>
        <taxon>Leotiomycetes</taxon>
        <taxon>Helotiales</taxon>
        <taxon>Lachnaceae</taxon>
        <taxon>Lachnellula</taxon>
    </lineage>
</organism>